<dbReference type="PANTHER" id="PTHR13707:SF60">
    <property type="entry name" value="ACETATE COA-TRANSFERASE SUBUNIT ALPHA"/>
    <property type="match status" value="1"/>
</dbReference>
<dbReference type="SMART" id="SM00882">
    <property type="entry name" value="CoA_trans"/>
    <property type="match status" value="1"/>
</dbReference>
<dbReference type="InterPro" id="IPR037171">
    <property type="entry name" value="NagB/RpiA_transferase-like"/>
</dbReference>
<evidence type="ECO:0000256" key="1">
    <source>
        <dbReference type="ARBA" id="ARBA00007047"/>
    </source>
</evidence>
<proteinExistence type="inferred from homology"/>
<dbReference type="RefSeq" id="WP_213097087.1">
    <property type="nucleotide sequence ID" value="NZ_JAGYPH010000001.1"/>
</dbReference>
<name>A0A942Z241_9BACI</name>
<dbReference type="AlphaFoldDB" id="A0A942Z241"/>
<comment type="caution">
    <text evidence="3">The sequence shown here is derived from an EMBL/GenBank/DDBJ whole genome shotgun (WGS) entry which is preliminary data.</text>
</comment>
<dbReference type="SUPFAM" id="SSF100950">
    <property type="entry name" value="NagB/RpiA/CoA transferase-like"/>
    <property type="match status" value="1"/>
</dbReference>
<dbReference type="InterPro" id="IPR004165">
    <property type="entry name" value="CoA_trans_fam_I"/>
</dbReference>
<gene>
    <name evidence="3" type="ORF">KHA91_05025</name>
</gene>
<dbReference type="InterPro" id="IPR012791">
    <property type="entry name" value="3-oxoacid_CoA-transf_B"/>
</dbReference>
<organism evidence="3 4">
    <name type="scientific">Lederbergia citrea</name>
    <dbReference type="NCBI Taxonomy" id="2833581"/>
    <lineage>
        <taxon>Bacteria</taxon>
        <taxon>Bacillati</taxon>
        <taxon>Bacillota</taxon>
        <taxon>Bacilli</taxon>
        <taxon>Bacillales</taxon>
        <taxon>Bacillaceae</taxon>
        <taxon>Lederbergia</taxon>
    </lineage>
</organism>
<dbReference type="Gene3D" id="3.40.1080.10">
    <property type="entry name" value="Glutaconate Coenzyme A-transferase"/>
    <property type="match status" value="1"/>
</dbReference>
<reference evidence="3 4" key="1">
    <citation type="submission" date="2021-05" db="EMBL/GenBank/DDBJ databases">
        <title>Novel Bacillus species.</title>
        <authorList>
            <person name="Liu G."/>
        </authorList>
    </citation>
    <scope>NUCLEOTIDE SEQUENCE [LARGE SCALE GENOMIC DNA]</scope>
    <source>
        <strain evidence="3 4">FJAT-49682</strain>
    </source>
</reference>
<comment type="similarity">
    <text evidence="1">Belongs to the 3-oxoacid CoA-transferase subunit B family.</text>
</comment>
<evidence type="ECO:0000313" key="4">
    <source>
        <dbReference type="Proteomes" id="UP000676456"/>
    </source>
</evidence>
<sequence length="225" mass="24080">MGMGNTVKHWMAKRAAEEIKNGMVVNLGIGLPSLVPDHLPSNVKVIFHAENGISGMGPSPTPGKEDENLCNAGGLPVTIHQGGSYFDTTIAFGMIRKGLIDLSILGALQVSSRGDLANWIVPGKRVPGIGGAIELAAKTKKLAVMMMHSDKEGRSKLVNECSLPLTSQRCVDLVITDLGVFSIEENGLLLTDVFVPHTVEEIINHTEANIRIAPQLRWIGGEVDD</sequence>
<dbReference type="NCBIfam" id="TIGR02428">
    <property type="entry name" value="pcaJ_scoB_fam"/>
    <property type="match status" value="1"/>
</dbReference>
<dbReference type="EMBL" id="JAGYPN010000001">
    <property type="protein sequence ID" value="MBS4222118.1"/>
    <property type="molecule type" value="Genomic_DNA"/>
</dbReference>
<protein>
    <submittedName>
        <fullName evidence="3">3-oxoacid CoA-transferase subunit B</fullName>
    </submittedName>
</protein>
<dbReference type="Pfam" id="PF01144">
    <property type="entry name" value="CoA_trans"/>
    <property type="match status" value="1"/>
</dbReference>
<dbReference type="PANTHER" id="PTHR13707">
    <property type="entry name" value="KETOACID-COENZYME A TRANSFERASE"/>
    <property type="match status" value="1"/>
</dbReference>
<accession>A0A942Z241</accession>
<evidence type="ECO:0000256" key="2">
    <source>
        <dbReference type="ARBA" id="ARBA00022679"/>
    </source>
</evidence>
<evidence type="ECO:0000313" key="3">
    <source>
        <dbReference type="EMBL" id="MBS4222118.1"/>
    </source>
</evidence>
<dbReference type="Proteomes" id="UP000676456">
    <property type="component" value="Unassembled WGS sequence"/>
</dbReference>
<dbReference type="GO" id="GO:0008410">
    <property type="term" value="F:CoA-transferase activity"/>
    <property type="evidence" value="ECO:0007669"/>
    <property type="project" value="InterPro"/>
</dbReference>
<keyword evidence="2" id="KW-0808">Transferase</keyword>
<keyword evidence="4" id="KW-1185">Reference proteome</keyword>